<comment type="similarity">
    <text evidence="2">Belongs to the NRDE2 family.</text>
</comment>
<name>A0A4Z2E0I2_9TELE</name>
<evidence type="ECO:0000256" key="4">
    <source>
        <dbReference type="SAM" id="MobiDB-lite"/>
    </source>
</evidence>
<keyword evidence="3" id="KW-0539">Nucleus</keyword>
<keyword evidence="6" id="KW-1185">Reference proteome</keyword>
<dbReference type="PANTHER" id="PTHR13471">
    <property type="entry name" value="TETRATRICOPEPTIDE-LIKE HELICAL"/>
    <property type="match status" value="1"/>
</dbReference>
<dbReference type="OrthoDB" id="297219at2759"/>
<evidence type="ECO:0000313" key="5">
    <source>
        <dbReference type="EMBL" id="TNN22217.1"/>
    </source>
</evidence>
<feature type="region of interest" description="Disordered" evidence="4">
    <location>
        <begin position="1"/>
        <end position="32"/>
    </location>
</feature>
<feature type="compositionally biased region" description="Acidic residues" evidence="4">
    <location>
        <begin position="14"/>
        <end position="26"/>
    </location>
</feature>
<dbReference type="GO" id="GO:1902369">
    <property type="term" value="P:negative regulation of RNA catabolic process"/>
    <property type="evidence" value="ECO:0007669"/>
    <property type="project" value="TreeGrafter"/>
</dbReference>
<proteinExistence type="inferred from homology"/>
<dbReference type="EMBL" id="SRLO01023667">
    <property type="protein sequence ID" value="TNN22217.1"/>
    <property type="molecule type" value="Genomic_DNA"/>
</dbReference>
<evidence type="ECO:0000256" key="3">
    <source>
        <dbReference type="ARBA" id="ARBA00023242"/>
    </source>
</evidence>
<dbReference type="Proteomes" id="UP000314294">
    <property type="component" value="Unassembled WGS sequence"/>
</dbReference>
<dbReference type="AlphaFoldDB" id="A0A4Z2E0I2"/>
<comment type="subcellular location">
    <subcellularLocation>
        <location evidence="1">Nucleus</location>
    </subcellularLocation>
</comment>
<accession>A0A4Z2E0I2</accession>
<protein>
    <submittedName>
        <fullName evidence="5">Protein NRDE2</fullName>
    </submittedName>
</protein>
<dbReference type="InterPro" id="IPR013633">
    <property type="entry name" value="NRDE-2"/>
</dbReference>
<sequence>MLQQERGGWLQPSAEEEEEEEEDEEEVKDRSQPRWTVWLDVEPSREAAHWLPWRPDKAKGQSEVDCEDPDRQVGVHNVSRGNSITVCENKTLYTVCVTALFAFFFSLSLQL</sequence>
<dbReference type="GO" id="GO:0031048">
    <property type="term" value="P:regulatory ncRNA-mediated heterochromatin formation"/>
    <property type="evidence" value="ECO:0007669"/>
    <property type="project" value="TreeGrafter"/>
</dbReference>
<evidence type="ECO:0000256" key="1">
    <source>
        <dbReference type="ARBA" id="ARBA00004123"/>
    </source>
</evidence>
<gene>
    <name evidence="5" type="primary">Nrde2_1</name>
    <name evidence="5" type="ORF">EYF80_067669</name>
</gene>
<evidence type="ECO:0000313" key="6">
    <source>
        <dbReference type="Proteomes" id="UP000314294"/>
    </source>
</evidence>
<organism evidence="5 6">
    <name type="scientific">Liparis tanakae</name>
    <name type="common">Tanaka's snailfish</name>
    <dbReference type="NCBI Taxonomy" id="230148"/>
    <lineage>
        <taxon>Eukaryota</taxon>
        <taxon>Metazoa</taxon>
        <taxon>Chordata</taxon>
        <taxon>Craniata</taxon>
        <taxon>Vertebrata</taxon>
        <taxon>Euteleostomi</taxon>
        <taxon>Actinopterygii</taxon>
        <taxon>Neopterygii</taxon>
        <taxon>Teleostei</taxon>
        <taxon>Neoteleostei</taxon>
        <taxon>Acanthomorphata</taxon>
        <taxon>Eupercaria</taxon>
        <taxon>Perciformes</taxon>
        <taxon>Cottioidei</taxon>
        <taxon>Cottales</taxon>
        <taxon>Liparidae</taxon>
        <taxon>Liparis</taxon>
    </lineage>
</organism>
<dbReference type="PANTHER" id="PTHR13471:SF0">
    <property type="entry name" value="NUCLEAR EXOSOME REGULATOR NRDE2"/>
    <property type="match status" value="1"/>
</dbReference>
<comment type="caution">
    <text evidence="5">The sequence shown here is derived from an EMBL/GenBank/DDBJ whole genome shotgun (WGS) entry which is preliminary data.</text>
</comment>
<evidence type="ECO:0000256" key="2">
    <source>
        <dbReference type="ARBA" id="ARBA00009265"/>
    </source>
</evidence>
<reference evidence="5 6" key="1">
    <citation type="submission" date="2019-03" db="EMBL/GenBank/DDBJ databases">
        <title>First draft genome of Liparis tanakae, snailfish: a comprehensive survey of snailfish specific genes.</title>
        <authorList>
            <person name="Kim W."/>
            <person name="Song I."/>
            <person name="Jeong J.-H."/>
            <person name="Kim D."/>
            <person name="Kim S."/>
            <person name="Ryu S."/>
            <person name="Song J.Y."/>
            <person name="Lee S.K."/>
        </authorList>
    </citation>
    <scope>NUCLEOTIDE SEQUENCE [LARGE SCALE GENOMIC DNA]</scope>
    <source>
        <tissue evidence="5">Muscle</tissue>
    </source>
</reference>
<dbReference type="GO" id="GO:0071013">
    <property type="term" value="C:catalytic step 2 spliceosome"/>
    <property type="evidence" value="ECO:0007669"/>
    <property type="project" value="TreeGrafter"/>
</dbReference>